<dbReference type="EMBL" id="PCWM01000078">
    <property type="protein sequence ID" value="PIR02885.1"/>
    <property type="molecule type" value="Genomic_DNA"/>
</dbReference>
<name>A0A2H0N434_9BACT</name>
<dbReference type="Proteomes" id="UP000229782">
    <property type="component" value="Unassembled WGS sequence"/>
</dbReference>
<protein>
    <recommendedName>
        <fullName evidence="2">Baseplate protein J-like barrel domain-containing protein</fullName>
    </recommendedName>
</protein>
<keyword evidence="1" id="KW-0472">Membrane</keyword>
<proteinExistence type="predicted"/>
<gene>
    <name evidence="3" type="ORF">COV60_03330</name>
</gene>
<comment type="caution">
    <text evidence="3">The sequence shown here is derived from an EMBL/GenBank/DDBJ whole genome shotgun (WGS) entry which is preliminary data.</text>
</comment>
<evidence type="ECO:0000313" key="4">
    <source>
        <dbReference type="Proteomes" id="UP000229782"/>
    </source>
</evidence>
<keyword evidence="1" id="KW-1133">Transmembrane helix</keyword>
<organism evidence="3 4">
    <name type="scientific">Candidatus Magasanikbacteria bacterium CG11_big_fil_rev_8_21_14_0_20_43_7</name>
    <dbReference type="NCBI Taxonomy" id="1974654"/>
    <lineage>
        <taxon>Bacteria</taxon>
        <taxon>Candidatus Magasanikiibacteriota</taxon>
    </lineage>
</organism>
<sequence>MVARRTQTTQGDQPVRFYKFVALTFLAITLLLFGVIVFLSSKRAEIIITTKAEAVDITTTVAVDGVHGPRSIVGTVIGTTMSGSRDYSPTGTREEPAIASGIITLHNESFLDQPLVATTRVLSESGVLFRLDERVLVPAQGTIDATVYADVAGAGGNIGPTTFTIPGLNQAKQALVYASSDVPMTGGMRKIGVVSQDDIDTATKLLLADLQDDARTALATSTGNQTGVYDVGDVQVTSSVSVGEEVSVFTVSGSATVVGVFYNDDDITTLAHDVLMSRAIDDAEYIEPSDALPSVVLATFDLEQGTATLDVTYTGRATMNPESKQLNTTMFYGKTKDEVRRYLLSLDHVYAVDVTFRPAWTQTVPHVSEHVDIVVKQVE</sequence>
<evidence type="ECO:0000259" key="2">
    <source>
        <dbReference type="Pfam" id="PF04865"/>
    </source>
</evidence>
<evidence type="ECO:0000313" key="3">
    <source>
        <dbReference type="EMBL" id="PIR02885.1"/>
    </source>
</evidence>
<evidence type="ECO:0000256" key="1">
    <source>
        <dbReference type="SAM" id="Phobius"/>
    </source>
</evidence>
<dbReference type="InterPro" id="IPR006949">
    <property type="entry name" value="Barrel_Baseplate_J-like"/>
</dbReference>
<dbReference type="AlphaFoldDB" id="A0A2H0N434"/>
<reference evidence="3 4" key="1">
    <citation type="submission" date="2017-09" db="EMBL/GenBank/DDBJ databases">
        <title>Depth-based differentiation of microbial function through sediment-hosted aquifers and enrichment of novel symbionts in the deep terrestrial subsurface.</title>
        <authorList>
            <person name="Probst A.J."/>
            <person name="Ladd B."/>
            <person name="Jarett J.K."/>
            <person name="Geller-Mcgrath D.E."/>
            <person name="Sieber C.M."/>
            <person name="Emerson J.B."/>
            <person name="Anantharaman K."/>
            <person name="Thomas B.C."/>
            <person name="Malmstrom R."/>
            <person name="Stieglmeier M."/>
            <person name="Klingl A."/>
            <person name="Woyke T."/>
            <person name="Ryan C.M."/>
            <person name="Banfield J.F."/>
        </authorList>
    </citation>
    <scope>NUCLEOTIDE SEQUENCE [LARGE SCALE GENOMIC DNA]</scope>
    <source>
        <strain evidence="3">CG11_big_fil_rev_8_21_14_0_20_43_7</strain>
    </source>
</reference>
<accession>A0A2H0N434</accession>
<feature type="domain" description="Baseplate protein J-like barrel" evidence="2">
    <location>
        <begin position="117"/>
        <end position="165"/>
    </location>
</feature>
<keyword evidence="1" id="KW-0812">Transmembrane</keyword>
<feature type="transmembrane region" description="Helical" evidence="1">
    <location>
        <begin position="20"/>
        <end position="39"/>
    </location>
</feature>
<dbReference type="Pfam" id="PF04865">
    <property type="entry name" value="Baseplate_J"/>
    <property type="match status" value="1"/>
</dbReference>